<reference evidence="1 2" key="1">
    <citation type="submission" date="2017-11" db="EMBL/GenBank/DDBJ databases">
        <title>Genomic Encyclopedia of Archaeal and Bacterial Type Strains, Phase II (KMG-II): From Individual Species to Whole Genera.</title>
        <authorList>
            <person name="Goeker M."/>
        </authorList>
    </citation>
    <scope>NUCLEOTIDE SEQUENCE [LARGE SCALE GENOMIC DNA]</scope>
    <source>
        <strain evidence="1 2">DSM 27763</strain>
    </source>
</reference>
<name>A0A0B2B9C7_9ACTN</name>
<dbReference type="CDD" id="cd07040">
    <property type="entry name" value="HP"/>
    <property type="match status" value="1"/>
</dbReference>
<comment type="caution">
    <text evidence="1">The sequence shown here is derived from an EMBL/GenBank/DDBJ whole genome shotgun (WGS) entry which is preliminary data.</text>
</comment>
<dbReference type="RefSeq" id="WP_039362103.1">
    <property type="nucleotide sequence ID" value="NZ_PGEZ01000002.1"/>
</dbReference>
<dbReference type="InterPro" id="IPR029033">
    <property type="entry name" value="His_PPase_superfam"/>
</dbReference>
<evidence type="ECO:0000313" key="2">
    <source>
        <dbReference type="Proteomes" id="UP000230842"/>
    </source>
</evidence>
<proteinExistence type="predicted"/>
<keyword evidence="2" id="KW-1185">Reference proteome</keyword>
<protein>
    <submittedName>
        <fullName evidence="1">Phosphohistidine phosphatase</fullName>
    </submittedName>
</protein>
<organism evidence="1 2">
    <name type="scientific">Mumia flava</name>
    <dbReference type="NCBI Taxonomy" id="1348852"/>
    <lineage>
        <taxon>Bacteria</taxon>
        <taxon>Bacillati</taxon>
        <taxon>Actinomycetota</taxon>
        <taxon>Actinomycetes</taxon>
        <taxon>Propionibacteriales</taxon>
        <taxon>Nocardioidaceae</taxon>
        <taxon>Mumia</taxon>
    </lineage>
</organism>
<gene>
    <name evidence="1" type="ORF">CLV56_3046</name>
</gene>
<dbReference type="AlphaFoldDB" id="A0A0B2B9C7"/>
<accession>A0A0B2B9C7</accession>
<dbReference type="Proteomes" id="UP000230842">
    <property type="component" value="Unassembled WGS sequence"/>
</dbReference>
<dbReference type="Gene3D" id="3.40.50.1240">
    <property type="entry name" value="Phosphoglycerate mutase-like"/>
    <property type="match status" value="1"/>
</dbReference>
<dbReference type="EMBL" id="PGEZ01000002">
    <property type="protein sequence ID" value="PJJ53556.1"/>
    <property type="molecule type" value="Genomic_DNA"/>
</dbReference>
<sequence>MKQLVVVRHAKAEPHRVDDRGRRLAERGHVDARRRGHELSDFVTGEAYALVSAAARTQETFADLNEALGLDDAHVEVLDSLYLASAQRVLHEIRTVETDPATVIVVGHNPSMADLVWMLHDGTHNAAWTAYGDRGFPTSAAAVLTYDGDWFDVDPRTMRLEDFLAPPPRH</sequence>
<dbReference type="SUPFAM" id="SSF53254">
    <property type="entry name" value="Phosphoglycerate mutase-like"/>
    <property type="match status" value="1"/>
</dbReference>
<evidence type="ECO:0000313" key="1">
    <source>
        <dbReference type="EMBL" id="PJJ53556.1"/>
    </source>
</evidence>
<dbReference type="OrthoDB" id="9810154at2"/>